<evidence type="ECO:0000313" key="11">
    <source>
        <dbReference type="EMBL" id="QPC44841.1"/>
    </source>
</evidence>
<dbReference type="FunFam" id="3.40.50.1000:FF:000022">
    <property type="entry name" value="Phosphoglycolate phosphatase"/>
    <property type="match status" value="1"/>
</dbReference>
<dbReference type="NCBIfam" id="TIGR01449">
    <property type="entry name" value="PGP_bact"/>
    <property type="match status" value="1"/>
</dbReference>
<dbReference type="PANTHER" id="PTHR43434:SF1">
    <property type="entry name" value="PHOSPHOGLYCOLATE PHOSPHATASE"/>
    <property type="match status" value="1"/>
</dbReference>
<sequence>MGVTRPSAIVFDLDGTLVDTAPDLAAAMNHVLALHGRRAVPLDRVRHMVGRGARVLMARGFSETGSPAEDRVIEELYGEFLDYYLKNIAAASRPFSGLPGVLSRLEGEAVALGVCTNKPESAAHALLQALDLGGHFGAVIGGDTLPVSKPDPATALETLRRLDADPAAAVFVGDSETDILTARAAGLPVIGVSFGYTEAPVETFGPDAMIDRFDELPAAIEAVLARR</sequence>
<dbReference type="KEGG" id="kmn:HW532_20345"/>
<comment type="pathway">
    <text evidence="3 10">Organic acid metabolism; glycolate biosynthesis; glycolate from 2-phosphoglycolate: step 1/1.</text>
</comment>
<dbReference type="Gene3D" id="1.10.150.240">
    <property type="entry name" value="Putative phosphatase, domain 2"/>
    <property type="match status" value="1"/>
</dbReference>
<dbReference type="UniPathway" id="UPA00865">
    <property type="reaction ID" value="UER00834"/>
</dbReference>
<dbReference type="InterPro" id="IPR041492">
    <property type="entry name" value="HAD_2"/>
</dbReference>
<dbReference type="RefSeq" id="WP_213162210.1">
    <property type="nucleotide sequence ID" value="NZ_CP058214.1"/>
</dbReference>
<dbReference type="GO" id="GO:0005975">
    <property type="term" value="P:carbohydrate metabolic process"/>
    <property type="evidence" value="ECO:0007669"/>
    <property type="project" value="InterPro"/>
</dbReference>
<keyword evidence="6 10" id="KW-0479">Metal-binding</keyword>
<organism evidence="11 12">
    <name type="scientific">Kaustia mangrovi</name>
    <dbReference type="NCBI Taxonomy" id="2593653"/>
    <lineage>
        <taxon>Bacteria</taxon>
        <taxon>Pseudomonadati</taxon>
        <taxon>Pseudomonadota</taxon>
        <taxon>Alphaproteobacteria</taxon>
        <taxon>Hyphomicrobiales</taxon>
        <taxon>Parvibaculaceae</taxon>
        <taxon>Kaustia</taxon>
    </lineage>
</organism>
<keyword evidence="7 10" id="KW-0378">Hydrolase</keyword>
<protein>
    <recommendedName>
        <fullName evidence="5 10">Phosphoglycolate phosphatase</fullName>
        <shortName evidence="10">PGP</shortName>
        <shortName evidence="10">PGPase</shortName>
        <ecNumber evidence="5 10">3.1.3.18</ecNumber>
    </recommendedName>
</protein>
<feature type="binding site" evidence="10">
    <location>
        <position position="174"/>
    </location>
    <ligand>
        <name>Mg(2+)</name>
        <dbReference type="ChEBI" id="CHEBI:18420"/>
    </ligand>
</feature>
<dbReference type="AlphaFoldDB" id="A0A7S8C7V7"/>
<dbReference type="SFLD" id="SFLDG01129">
    <property type="entry name" value="C1.5:_HAD__Beta-PGM__Phosphata"/>
    <property type="match status" value="1"/>
</dbReference>
<dbReference type="EMBL" id="CP058214">
    <property type="protein sequence ID" value="QPC44841.1"/>
    <property type="molecule type" value="Genomic_DNA"/>
</dbReference>
<dbReference type="NCBIfam" id="TIGR01549">
    <property type="entry name" value="HAD-SF-IA-v1"/>
    <property type="match status" value="1"/>
</dbReference>
<keyword evidence="8 10" id="KW-0460">Magnesium</keyword>
<name>A0A7S8C7V7_9HYPH</name>
<comment type="cofactor">
    <cofactor evidence="2 10">
        <name>Mg(2+)</name>
        <dbReference type="ChEBI" id="CHEBI:18420"/>
    </cofactor>
</comment>
<dbReference type="PANTHER" id="PTHR43434">
    <property type="entry name" value="PHOSPHOGLYCOLATE PHOSPHATASE"/>
    <property type="match status" value="1"/>
</dbReference>
<feature type="active site" description="Nucleophile" evidence="10">
    <location>
        <position position="12"/>
    </location>
</feature>
<keyword evidence="12" id="KW-1185">Reference proteome</keyword>
<dbReference type="InterPro" id="IPR037512">
    <property type="entry name" value="PGPase_prok"/>
</dbReference>
<accession>A0A7S8C7V7</accession>
<dbReference type="Pfam" id="PF13419">
    <property type="entry name" value="HAD_2"/>
    <property type="match status" value="1"/>
</dbReference>
<dbReference type="Gene3D" id="3.40.50.1000">
    <property type="entry name" value="HAD superfamily/HAD-like"/>
    <property type="match status" value="1"/>
</dbReference>
<feature type="binding site" evidence="10">
    <location>
        <position position="12"/>
    </location>
    <ligand>
        <name>Mg(2+)</name>
        <dbReference type="ChEBI" id="CHEBI:18420"/>
    </ligand>
</feature>
<evidence type="ECO:0000256" key="5">
    <source>
        <dbReference type="ARBA" id="ARBA00013078"/>
    </source>
</evidence>
<reference evidence="11 12" key="1">
    <citation type="submission" date="2020-06" db="EMBL/GenBank/DDBJ databases">
        <title>Genome sequence of 2 isolates from Red Sea Mangroves.</title>
        <authorList>
            <person name="Sefrji F."/>
            <person name="Michoud G."/>
            <person name="Merlino G."/>
            <person name="Daffonchio D."/>
        </authorList>
    </citation>
    <scope>NUCLEOTIDE SEQUENCE [LARGE SCALE GENOMIC DNA]</scope>
    <source>
        <strain evidence="11 12">R1DC25</strain>
    </source>
</reference>
<gene>
    <name evidence="11" type="primary">gph</name>
    <name evidence="11" type="ORF">HW532_20345</name>
</gene>
<proteinExistence type="inferred from homology"/>
<dbReference type="GO" id="GO:0006281">
    <property type="term" value="P:DNA repair"/>
    <property type="evidence" value="ECO:0007669"/>
    <property type="project" value="TreeGrafter"/>
</dbReference>
<dbReference type="InterPro" id="IPR023198">
    <property type="entry name" value="PGP-like_dom2"/>
</dbReference>
<dbReference type="EC" id="3.1.3.18" evidence="5 10"/>
<evidence type="ECO:0000256" key="3">
    <source>
        <dbReference type="ARBA" id="ARBA00004818"/>
    </source>
</evidence>
<evidence type="ECO:0000256" key="4">
    <source>
        <dbReference type="ARBA" id="ARBA00006171"/>
    </source>
</evidence>
<dbReference type="SFLD" id="SFLDG01135">
    <property type="entry name" value="C1.5.6:_HAD__Beta-PGM__Phospha"/>
    <property type="match status" value="1"/>
</dbReference>
<dbReference type="SUPFAM" id="SSF56784">
    <property type="entry name" value="HAD-like"/>
    <property type="match status" value="1"/>
</dbReference>
<dbReference type="GO" id="GO:0005829">
    <property type="term" value="C:cytosol"/>
    <property type="evidence" value="ECO:0007669"/>
    <property type="project" value="TreeGrafter"/>
</dbReference>
<dbReference type="PRINTS" id="PR00413">
    <property type="entry name" value="HADHALOGNASE"/>
</dbReference>
<dbReference type="SFLD" id="SFLDS00003">
    <property type="entry name" value="Haloacid_Dehalogenase"/>
    <property type="match status" value="1"/>
</dbReference>
<evidence type="ECO:0000313" key="12">
    <source>
        <dbReference type="Proteomes" id="UP000593594"/>
    </source>
</evidence>
<evidence type="ECO:0000256" key="8">
    <source>
        <dbReference type="ARBA" id="ARBA00022842"/>
    </source>
</evidence>
<comment type="function">
    <text evidence="10">Specifically catalyzes the dephosphorylation of 2-phosphoglycolate. Is involved in the dissimilation of the intracellular 2-phosphoglycolate formed during the DNA repair of 3'-phosphoglycolate ends, a major class of DNA lesions induced by oxidative stress.</text>
</comment>
<dbReference type="HAMAP" id="MF_00495">
    <property type="entry name" value="GPH_hydrolase_bact"/>
    <property type="match status" value="1"/>
</dbReference>
<dbReference type="GO" id="GO:0046872">
    <property type="term" value="F:metal ion binding"/>
    <property type="evidence" value="ECO:0007669"/>
    <property type="project" value="UniProtKB-KW"/>
</dbReference>
<evidence type="ECO:0000256" key="2">
    <source>
        <dbReference type="ARBA" id="ARBA00001946"/>
    </source>
</evidence>
<feature type="binding site" evidence="10">
    <location>
        <position position="14"/>
    </location>
    <ligand>
        <name>Mg(2+)</name>
        <dbReference type="ChEBI" id="CHEBI:18420"/>
    </ligand>
</feature>
<evidence type="ECO:0000256" key="7">
    <source>
        <dbReference type="ARBA" id="ARBA00022801"/>
    </source>
</evidence>
<dbReference type="InterPro" id="IPR050155">
    <property type="entry name" value="HAD-like_hydrolase_sf"/>
</dbReference>
<evidence type="ECO:0000256" key="1">
    <source>
        <dbReference type="ARBA" id="ARBA00000830"/>
    </source>
</evidence>
<dbReference type="InterPro" id="IPR036412">
    <property type="entry name" value="HAD-like_sf"/>
</dbReference>
<dbReference type="GO" id="GO:0046295">
    <property type="term" value="P:glycolate biosynthetic process"/>
    <property type="evidence" value="ECO:0007669"/>
    <property type="project" value="UniProtKB-UniRule"/>
</dbReference>
<dbReference type="InterPro" id="IPR006439">
    <property type="entry name" value="HAD-SF_hydro_IA"/>
</dbReference>
<dbReference type="NCBIfam" id="TIGR01509">
    <property type="entry name" value="HAD-SF-IA-v3"/>
    <property type="match status" value="1"/>
</dbReference>
<dbReference type="GO" id="GO:0008967">
    <property type="term" value="F:phosphoglycolate phosphatase activity"/>
    <property type="evidence" value="ECO:0007669"/>
    <property type="project" value="UniProtKB-UniRule"/>
</dbReference>
<evidence type="ECO:0000256" key="10">
    <source>
        <dbReference type="HAMAP-Rule" id="MF_00495"/>
    </source>
</evidence>
<evidence type="ECO:0000256" key="6">
    <source>
        <dbReference type="ARBA" id="ARBA00022723"/>
    </source>
</evidence>
<comment type="similarity">
    <text evidence="4 10">Belongs to the HAD-like hydrolase superfamily. CbbY/CbbZ/Gph/YieH family.</text>
</comment>
<dbReference type="InterPro" id="IPR023214">
    <property type="entry name" value="HAD_sf"/>
</dbReference>
<dbReference type="Proteomes" id="UP000593594">
    <property type="component" value="Chromosome"/>
</dbReference>
<keyword evidence="9 10" id="KW-0119">Carbohydrate metabolism</keyword>
<evidence type="ECO:0000256" key="9">
    <source>
        <dbReference type="ARBA" id="ARBA00023277"/>
    </source>
</evidence>
<comment type="catalytic activity">
    <reaction evidence="1 10">
        <text>2-phosphoglycolate + H2O = glycolate + phosphate</text>
        <dbReference type="Rhea" id="RHEA:14369"/>
        <dbReference type="ChEBI" id="CHEBI:15377"/>
        <dbReference type="ChEBI" id="CHEBI:29805"/>
        <dbReference type="ChEBI" id="CHEBI:43474"/>
        <dbReference type="ChEBI" id="CHEBI:58033"/>
        <dbReference type="EC" id="3.1.3.18"/>
    </reaction>
</comment>